<dbReference type="Pfam" id="PF00005">
    <property type="entry name" value="ABC_tran"/>
    <property type="match status" value="1"/>
</dbReference>
<dbReference type="SMART" id="SM00382">
    <property type="entry name" value="AAA"/>
    <property type="match status" value="1"/>
</dbReference>
<keyword evidence="4" id="KW-0067">ATP-binding</keyword>
<dbReference type="eggNOG" id="COG1136">
    <property type="taxonomic scope" value="Bacteria"/>
</dbReference>
<dbReference type="STRING" id="555088.DealDRAFT_3109"/>
<dbReference type="GO" id="GO:0098796">
    <property type="term" value="C:membrane protein complex"/>
    <property type="evidence" value="ECO:0007669"/>
    <property type="project" value="UniProtKB-ARBA"/>
</dbReference>
<dbReference type="GO" id="GO:0005524">
    <property type="term" value="F:ATP binding"/>
    <property type="evidence" value="ECO:0007669"/>
    <property type="project" value="UniProtKB-KW"/>
</dbReference>
<evidence type="ECO:0000259" key="5">
    <source>
        <dbReference type="PROSITE" id="PS50893"/>
    </source>
</evidence>
<keyword evidence="2" id="KW-0813">Transport</keyword>
<comment type="caution">
    <text evidence="6">The sequence shown here is derived from an EMBL/GenBank/DDBJ whole genome shotgun (WGS) entry which is preliminary data.</text>
</comment>
<dbReference type="InterPro" id="IPR003593">
    <property type="entry name" value="AAA+_ATPase"/>
</dbReference>
<dbReference type="SUPFAM" id="SSF52540">
    <property type="entry name" value="P-loop containing nucleoside triphosphate hydrolases"/>
    <property type="match status" value="1"/>
</dbReference>
<keyword evidence="7" id="KW-1185">Reference proteome</keyword>
<dbReference type="Proteomes" id="UP000006443">
    <property type="component" value="Unassembled WGS sequence"/>
</dbReference>
<dbReference type="PANTHER" id="PTHR42798">
    <property type="entry name" value="LIPOPROTEIN-RELEASING SYSTEM ATP-BINDING PROTEIN LOLD"/>
    <property type="match status" value="1"/>
</dbReference>
<dbReference type="InterPro" id="IPR003439">
    <property type="entry name" value="ABC_transporter-like_ATP-bd"/>
</dbReference>
<dbReference type="Gene3D" id="3.40.50.300">
    <property type="entry name" value="P-loop containing nucleotide triphosphate hydrolases"/>
    <property type="match status" value="1"/>
</dbReference>
<dbReference type="GO" id="GO:0022857">
    <property type="term" value="F:transmembrane transporter activity"/>
    <property type="evidence" value="ECO:0007669"/>
    <property type="project" value="UniProtKB-ARBA"/>
</dbReference>
<dbReference type="CDD" id="cd03255">
    <property type="entry name" value="ABC_MJ0796_LolCDE_FtsE"/>
    <property type="match status" value="1"/>
</dbReference>
<keyword evidence="3" id="KW-0547">Nucleotide-binding</keyword>
<dbReference type="EMBL" id="ACJM01000028">
    <property type="protein sequence ID" value="EEG76032.1"/>
    <property type="molecule type" value="Genomic_DNA"/>
</dbReference>
<name>C0GKV0_DETAL</name>
<dbReference type="InterPro" id="IPR017871">
    <property type="entry name" value="ABC_transporter-like_CS"/>
</dbReference>
<organism evidence="6 7">
    <name type="scientific">Dethiobacter alkaliphilus AHT 1</name>
    <dbReference type="NCBI Taxonomy" id="555088"/>
    <lineage>
        <taxon>Bacteria</taxon>
        <taxon>Bacillati</taxon>
        <taxon>Bacillota</taxon>
        <taxon>Dethiobacteria</taxon>
        <taxon>Dethiobacterales</taxon>
        <taxon>Dethiobacteraceae</taxon>
        <taxon>Dethiobacter</taxon>
    </lineage>
</organism>
<sequence>MLQLDEISKVYSSGSNSVTALNNISLEIADGGFVAIVGPSGSGKSTMLNILGCLDRPTSGNYKVNGISTGTLKDDELAKLRNQQFGFVFQSFHLLPRFNALENVMLPFLYSNDLPEHPEQQAKTMLKRVGLEDRMHHLPGELSGGQQQRVAIARALVNDPAVILADEPTGALDSASGQGVMALLTQLNQEGKTVIVITHDAQIASYCNYTITMADGIIESSAANNKKNIPGVVVL</sequence>
<evidence type="ECO:0000256" key="2">
    <source>
        <dbReference type="ARBA" id="ARBA00022448"/>
    </source>
</evidence>
<dbReference type="PROSITE" id="PS00211">
    <property type="entry name" value="ABC_TRANSPORTER_1"/>
    <property type="match status" value="1"/>
</dbReference>
<evidence type="ECO:0000313" key="7">
    <source>
        <dbReference type="Proteomes" id="UP000006443"/>
    </source>
</evidence>
<evidence type="ECO:0000313" key="6">
    <source>
        <dbReference type="EMBL" id="EEG76032.1"/>
    </source>
</evidence>
<dbReference type="PROSITE" id="PS50893">
    <property type="entry name" value="ABC_TRANSPORTER_2"/>
    <property type="match status" value="1"/>
</dbReference>
<dbReference type="OrthoDB" id="9802264at2"/>
<protein>
    <submittedName>
        <fullName evidence="6">ABC transporter related protein</fullName>
    </submittedName>
</protein>
<dbReference type="AlphaFoldDB" id="C0GKV0"/>
<comment type="similarity">
    <text evidence="1">Belongs to the ABC transporter superfamily.</text>
</comment>
<evidence type="ECO:0000256" key="3">
    <source>
        <dbReference type="ARBA" id="ARBA00022741"/>
    </source>
</evidence>
<proteinExistence type="inferred from homology"/>
<gene>
    <name evidence="6" type="ORF">DealDRAFT_3109</name>
</gene>
<dbReference type="FunFam" id="3.40.50.300:FF:000032">
    <property type="entry name" value="Export ABC transporter ATP-binding protein"/>
    <property type="match status" value="1"/>
</dbReference>
<feature type="domain" description="ABC transporter" evidence="5">
    <location>
        <begin position="2"/>
        <end position="235"/>
    </location>
</feature>
<evidence type="ECO:0000256" key="1">
    <source>
        <dbReference type="ARBA" id="ARBA00005417"/>
    </source>
</evidence>
<reference evidence="6 7" key="1">
    <citation type="submission" date="2009-02" db="EMBL/GenBank/DDBJ databases">
        <title>Sequencing of the draft genome and assembly of Dethiobacter alkaliphilus AHT 1.</title>
        <authorList>
            <consortium name="US DOE Joint Genome Institute (JGI-PGF)"/>
            <person name="Lucas S."/>
            <person name="Copeland A."/>
            <person name="Lapidus A."/>
            <person name="Glavina del Rio T."/>
            <person name="Dalin E."/>
            <person name="Tice H."/>
            <person name="Bruce D."/>
            <person name="Goodwin L."/>
            <person name="Pitluck S."/>
            <person name="Larimer F."/>
            <person name="Land M.L."/>
            <person name="Hauser L."/>
            <person name="Muyzer G."/>
        </authorList>
    </citation>
    <scope>NUCLEOTIDE SEQUENCE [LARGE SCALE GENOMIC DNA]</scope>
    <source>
        <strain evidence="6 7">AHT 1</strain>
    </source>
</reference>
<dbReference type="InterPro" id="IPR027417">
    <property type="entry name" value="P-loop_NTPase"/>
</dbReference>
<dbReference type="InterPro" id="IPR017911">
    <property type="entry name" value="MacB-like_ATP-bd"/>
</dbReference>
<evidence type="ECO:0000256" key="4">
    <source>
        <dbReference type="ARBA" id="ARBA00022840"/>
    </source>
</evidence>
<dbReference type="RefSeq" id="WP_008519202.1">
    <property type="nucleotide sequence ID" value="NZ_ACJM01000028.1"/>
</dbReference>
<dbReference type="GO" id="GO:0016887">
    <property type="term" value="F:ATP hydrolysis activity"/>
    <property type="evidence" value="ECO:0007669"/>
    <property type="project" value="InterPro"/>
</dbReference>
<accession>C0GKV0</accession>
<dbReference type="PANTHER" id="PTHR42798:SF2">
    <property type="entry name" value="ABC TRANSPORTER ATP-BINDING PROTEIN MG467-RELATED"/>
    <property type="match status" value="1"/>
</dbReference>